<dbReference type="InterPro" id="IPR042296">
    <property type="entry name" value="tRNA_met_Trm1_C"/>
</dbReference>
<dbReference type="GO" id="GO:0000049">
    <property type="term" value="F:tRNA binding"/>
    <property type="evidence" value="ECO:0007669"/>
    <property type="project" value="UniProtKB-UniRule"/>
</dbReference>
<protein>
    <submittedName>
        <fullName evidence="8">tRNA (Guanine(26)-N(2))-dimethyltransferase</fullName>
    </submittedName>
</protein>
<dbReference type="PROSITE" id="PS51626">
    <property type="entry name" value="SAM_MT_TRM1"/>
    <property type="match status" value="1"/>
</dbReference>
<dbReference type="GO" id="GO:0002940">
    <property type="term" value="P:tRNA N2-guanine methylation"/>
    <property type="evidence" value="ECO:0007669"/>
    <property type="project" value="TreeGrafter"/>
</dbReference>
<keyword evidence="2 7" id="KW-0489">Methyltransferase</keyword>
<dbReference type="SUPFAM" id="SSF53335">
    <property type="entry name" value="S-adenosyl-L-methionine-dependent methyltransferases"/>
    <property type="match status" value="1"/>
</dbReference>
<comment type="similarity">
    <text evidence="7">Belongs to the class I-like SAM-binding methyltransferase superfamily. Trm1 family.</text>
</comment>
<evidence type="ECO:0000256" key="2">
    <source>
        <dbReference type="ARBA" id="ARBA00022603"/>
    </source>
</evidence>
<reference evidence="8" key="1">
    <citation type="submission" date="2016-07" db="EMBL/GenBank/DDBJ databases">
        <title>De novo transcriptome assembly of four accessions of the metal hyperaccumulator plant Noccaea caerulescens.</title>
        <authorList>
            <person name="Blande D."/>
            <person name="Halimaa P."/>
            <person name="Tervahauta A.I."/>
            <person name="Aarts M.G."/>
            <person name="Karenlampi S.O."/>
        </authorList>
    </citation>
    <scope>NUCLEOTIDE SEQUENCE</scope>
</reference>
<dbReference type="InterPro" id="IPR002905">
    <property type="entry name" value="Trm1"/>
</dbReference>
<dbReference type="FunFam" id="3.30.56.70:FF:000001">
    <property type="entry name" value="tRNA (guanine(26)-N(2))-dimethyltransferase"/>
    <property type="match status" value="1"/>
</dbReference>
<gene>
    <name evidence="8" type="ORF">GA_TR5921_c0_g1_i1_g.19452</name>
</gene>
<proteinExistence type="inferred from homology"/>
<dbReference type="GO" id="GO:0005634">
    <property type="term" value="C:nucleus"/>
    <property type="evidence" value="ECO:0007669"/>
    <property type="project" value="TreeGrafter"/>
</dbReference>
<evidence type="ECO:0000256" key="3">
    <source>
        <dbReference type="ARBA" id="ARBA00022679"/>
    </source>
</evidence>
<dbReference type="Gene3D" id="3.30.56.70">
    <property type="entry name" value="N2,N2-dimethylguanosine tRNA methyltransferase, C-terminal domain"/>
    <property type="match status" value="1"/>
</dbReference>
<dbReference type="InterPro" id="IPR029063">
    <property type="entry name" value="SAM-dependent_MTases_sf"/>
</dbReference>
<sequence length="114" mass="12920">MWLGPLHDASYVTEMLELAKEWGWISEGNGLDLEKLLSIMIEESDPRLPPGYTKMDEMASRAKMNSPSLKKMMNALVKEGYAASRSHIISNALKTDCPMSQFIRIAKDEMKRVD</sequence>
<evidence type="ECO:0000256" key="5">
    <source>
        <dbReference type="ARBA" id="ARBA00022694"/>
    </source>
</evidence>
<keyword evidence="6 7" id="KW-0694">RNA-binding</keyword>
<dbReference type="Pfam" id="PF02005">
    <property type="entry name" value="TRM"/>
    <property type="match status" value="1"/>
</dbReference>
<dbReference type="GO" id="GO:0016423">
    <property type="term" value="F:tRNA (guanine) methyltransferase activity"/>
    <property type="evidence" value="ECO:0007669"/>
    <property type="project" value="InterPro"/>
</dbReference>
<name>A0A1J3DQY9_NOCCA</name>
<dbReference type="PANTHER" id="PTHR10631:SF9">
    <property type="entry name" value="TRNA (GUANINE(26)-N(2))-DIMETHYLTRANSFERASE"/>
    <property type="match status" value="1"/>
</dbReference>
<evidence type="ECO:0000256" key="7">
    <source>
        <dbReference type="PROSITE-ProRule" id="PRU00958"/>
    </source>
</evidence>
<evidence type="ECO:0000256" key="6">
    <source>
        <dbReference type="ARBA" id="ARBA00022884"/>
    </source>
</evidence>
<dbReference type="EMBL" id="GEVI01010970">
    <property type="protein sequence ID" value="JAU21350.1"/>
    <property type="molecule type" value="Transcribed_RNA"/>
</dbReference>
<evidence type="ECO:0000256" key="4">
    <source>
        <dbReference type="ARBA" id="ARBA00022691"/>
    </source>
</evidence>
<accession>A0A1J3DQY9</accession>
<keyword evidence="5 7" id="KW-0819">tRNA processing</keyword>
<dbReference type="AlphaFoldDB" id="A0A1J3DQY9"/>
<evidence type="ECO:0000256" key="1">
    <source>
        <dbReference type="ARBA" id="ARBA00022555"/>
    </source>
</evidence>
<evidence type="ECO:0000313" key="8">
    <source>
        <dbReference type="EMBL" id="JAU21350.1"/>
    </source>
</evidence>
<dbReference type="PANTHER" id="PTHR10631">
    <property type="entry name" value="N 2 ,N 2 -DIMETHYLGUANOSINE TRNA METHYLTRANSFERASE"/>
    <property type="match status" value="1"/>
</dbReference>
<organism evidence="8">
    <name type="scientific">Noccaea caerulescens</name>
    <name type="common">Alpine penny-cress</name>
    <name type="synonym">Thlaspi caerulescens</name>
    <dbReference type="NCBI Taxonomy" id="107243"/>
    <lineage>
        <taxon>Eukaryota</taxon>
        <taxon>Viridiplantae</taxon>
        <taxon>Streptophyta</taxon>
        <taxon>Embryophyta</taxon>
        <taxon>Tracheophyta</taxon>
        <taxon>Spermatophyta</taxon>
        <taxon>Magnoliopsida</taxon>
        <taxon>eudicotyledons</taxon>
        <taxon>Gunneridae</taxon>
        <taxon>Pentapetalae</taxon>
        <taxon>rosids</taxon>
        <taxon>malvids</taxon>
        <taxon>Brassicales</taxon>
        <taxon>Brassicaceae</taxon>
        <taxon>Coluteocarpeae</taxon>
        <taxon>Noccaea</taxon>
    </lineage>
</organism>
<keyword evidence="1 7" id="KW-0820">tRNA-binding</keyword>
<keyword evidence="4 7" id="KW-0949">S-adenosyl-L-methionine</keyword>
<keyword evidence="3 7" id="KW-0808">Transferase</keyword>